<dbReference type="EMBL" id="AM236080">
    <property type="protein sequence ID" value="CAK06301.1"/>
    <property type="molecule type" value="Genomic_DNA"/>
</dbReference>
<reference evidence="1 2" key="1">
    <citation type="journal article" date="2006" name="Genome Biol.">
        <title>The genome of Rhizobium leguminosarum has recognizable core and accessory components.</title>
        <authorList>
            <person name="Young J.W."/>
            <person name="Crossman L.C."/>
            <person name="Johnston A.W.B."/>
            <person name="Thomson N.R."/>
            <person name="Ghazoui Z.F."/>
            <person name="Hull K.H."/>
            <person name="Wexler M."/>
            <person name="Curson A.R.J."/>
            <person name="Todd J.D."/>
            <person name="Poole P.S."/>
            <person name="Mauchline T.H."/>
            <person name="East A.K."/>
            <person name="Quail M.A."/>
            <person name="Churcher C."/>
            <person name="Arrowsmith C."/>
            <person name="Cherevach A."/>
            <person name="Chillingworth T."/>
            <person name="Clarke K."/>
            <person name="Cronin A."/>
            <person name="Davis P."/>
            <person name="Fraser A."/>
            <person name="Hance Z."/>
            <person name="Hauser H."/>
            <person name="Jagels K."/>
            <person name="Moule S."/>
            <person name="Mungall K."/>
            <person name="Norbertczak H."/>
            <person name="Rabbinowitsch E."/>
            <person name="Sanders M."/>
            <person name="Simmonds M."/>
            <person name="Whitehead S."/>
            <person name="Parkhill J."/>
        </authorList>
    </citation>
    <scope>NUCLEOTIDE SEQUENCE [LARGE SCALE GENOMIC DNA]</scope>
    <source>
        <strain evidence="2">DSM 114642 / LMG 32736 / 3841</strain>
    </source>
</reference>
<dbReference type="AlphaFoldDB" id="Q1ML53"/>
<dbReference type="KEGG" id="rle:RL0807"/>
<evidence type="ECO:0000313" key="1">
    <source>
        <dbReference type="EMBL" id="CAK06301.1"/>
    </source>
</evidence>
<dbReference type="HOGENOM" id="CLU_2702253_0_0_5"/>
<protein>
    <submittedName>
        <fullName evidence="1">Uncharacterized protein</fullName>
    </submittedName>
</protein>
<sequence length="73" mass="7996">MFTGTERTGNPALAYSSTTPSMIRASTATRGERDAWAESVGSQFAAYINGRIEIGEVKKASLDLSMKKRFYIT</sequence>
<accession>Q1ML53</accession>
<keyword evidence="2" id="KW-1185">Reference proteome</keyword>
<name>Q1ML53_RHIJ3</name>
<organism evidence="1 2">
    <name type="scientific">Rhizobium johnstonii (strain DSM 114642 / LMG 32736 / 3841)</name>
    <name type="common">Rhizobium leguminosarum bv. viciae</name>
    <dbReference type="NCBI Taxonomy" id="216596"/>
    <lineage>
        <taxon>Bacteria</taxon>
        <taxon>Pseudomonadati</taxon>
        <taxon>Pseudomonadota</taxon>
        <taxon>Alphaproteobacteria</taxon>
        <taxon>Hyphomicrobiales</taxon>
        <taxon>Rhizobiaceae</taxon>
        <taxon>Rhizobium/Agrobacterium group</taxon>
        <taxon>Rhizobium</taxon>
        <taxon>Rhizobium johnstonii</taxon>
    </lineage>
</organism>
<gene>
    <name evidence="1" type="ordered locus">RL0807</name>
</gene>
<proteinExistence type="predicted"/>
<dbReference type="Proteomes" id="UP000006575">
    <property type="component" value="Chromosome"/>
</dbReference>
<evidence type="ECO:0000313" key="2">
    <source>
        <dbReference type="Proteomes" id="UP000006575"/>
    </source>
</evidence>
<dbReference type="EnsemblBacteria" id="CAK06301">
    <property type="protein sequence ID" value="CAK06301"/>
    <property type="gene ID" value="RL0807"/>
</dbReference>